<proteinExistence type="predicted"/>
<dbReference type="PROSITE" id="PS51186">
    <property type="entry name" value="GNAT"/>
    <property type="match status" value="1"/>
</dbReference>
<dbReference type="SUPFAM" id="SSF55729">
    <property type="entry name" value="Acyl-CoA N-acyltransferases (Nat)"/>
    <property type="match status" value="1"/>
</dbReference>
<dbReference type="EMBL" id="JACZHT010000003">
    <property type="protein sequence ID" value="MBE1237118.1"/>
    <property type="molecule type" value="Genomic_DNA"/>
</dbReference>
<dbReference type="AlphaFoldDB" id="A0A8J6YYZ1"/>
<protein>
    <submittedName>
        <fullName evidence="3">GNAT family N-acetyltransferase</fullName>
    </submittedName>
</protein>
<comment type="caution">
    <text evidence="3">The sequence shown here is derived from an EMBL/GenBank/DDBJ whole genome shotgun (WGS) entry which is preliminary data.</text>
</comment>
<dbReference type="Proteomes" id="UP000631034">
    <property type="component" value="Unassembled WGS sequence"/>
</dbReference>
<dbReference type="Pfam" id="PF13302">
    <property type="entry name" value="Acetyltransf_3"/>
    <property type="match status" value="1"/>
</dbReference>
<dbReference type="GO" id="GO:0016747">
    <property type="term" value="F:acyltransferase activity, transferring groups other than amino-acyl groups"/>
    <property type="evidence" value="ECO:0007669"/>
    <property type="project" value="InterPro"/>
</dbReference>
<gene>
    <name evidence="3" type="ORF">IHV25_05590</name>
</gene>
<dbReference type="PANTHER" id="PTHR43792:SF1">
    <property type="entry name" value="N-ACETYLTRANSFERASE DOMAIN-CONTAINING PROTEIN"/>
    <property type="match status" value="1"/>
</dbReference>
<feature type="region of interest" description="Disordered" evidence="1">
    <location>
        <begin position="217"/>
        <end position="268"/>
    </location>
</feature>
<feature type="domain" description="N-acetyltransferase" evidence="2">
    <location>
        <begin position="13"/>
        <end position="182"/>
    </location>
</feature>
<evidence type="ECO:0000313" key="4">
    <source>
        <dbReference type="Proteomes" id="UP000631034"/>
    </source>
</evidence>
<reference evidence="3" key="1">
    <citation type="submission" date="2020-10" db="EMBL/GenBank/DDBJ databases">
        <title>Genome sequence of the unusual species of purple photosynthetic bacteria, Phaeovibrio sulfidiphilus DSM 23193, type strain.</title>
        <authorList>
            <person name="Kyndt J.A."/>
            <person name="Meyer T.E."/>
        </authorList>
    </citation>
    <scope>NUCLEOTIDE SEQUENCE</scope>
    <source>
        <strain evidence="3">DSM 23193</strain>
    </source>
</reference>
<dbReference type="InterPro" id="IPR051531">
    <property type="entry name" value="N-acetyltransferase"/>
</dbReference>
<dbReference type="InterPro" id="IPR000182">
    <property type="entry name" value="GNAT_dom"/>
</dbReference>
<evidence type="ECO:0000259" key="2">
    <source>
        <dbReference type="PROSITE" id="PS51186"/>
    </source>
</evidence>
<sequence length="281" mass="31158">MVSAALPRPTERLIFRHVTDADRDTLRRLNADPRVMRHFPSVMGDLDSDNFLQRIFDHRNRFGFTLWALEDRESGAFVGLCGLLNFQIDAPFAPAVELGYRLSPEFWGRGLASEAAREALRHGFEDLGLGEIVSFTAEVNEPSWRVMERIGMRRDDAGAFDHPEIAAGHRLRRHVLYRMDREMFRTLPPPAPGTAHPVVGSLPPGGVRTNGVQLIGVQSAGEPPEPDAVRPATPLSDPPEPGGGTDARPVEPERTPDASPYDSVKPDPVTRLVRWLLTPGR</sequence>
<accession>A0A8J6YYZ1</accession>
<dbReference type="InterPro" id="IPR016181">
    <property type="entry name" value="Acyl_CoA_acyltransferase"/>
</dbReference>
<organism evidence="3 4">
    <name type="scientific">Phaeovibrio sulfidiphilus</name>
    <dbReference type="NCBI Taxonomy" id="1220600"/>
    <lineage>
        <taxon>Bacteria</taxon>
        <taxon>Pseudomonadati</taxon>
        <taxon>Pseudomonadota</taxon>
        <taxon>Alphaproteobacteria</taxon>
        <taxon>Rhodospirillales</taxon>
        <taxon>Rhodospirillaceae</taxon>
        <taxon>Phaeovibrio</taxon>
    </lineage>
</organism>
<evidence type="ECO:0000256" key="1">
    <source>
        <dbReference type="SAM" id="MobiDB-lite"/>
    </source>
</evidence>
<dbReference type="Gene3D" id="3.40.630.30">
    <property type="match status" value="1"/>
</dbReference>
<evidence type="ECO:0000313" key="3">
    <source>
        <dbReference type="EMBL" id="MBE1237118.1"/>
    </source>
</evidence>
<dbReference type="RefSeq" id="WP_192534123.1">
    <property type="nucleotide sequence ID" value="NZ_JACZHT010000003.1"/>
</dbReference>
<name>A0A8J6YYZ1_9PROT</name>
<dbReference type="PANTHER" id="PTHR43792">
    <property type="entry name" value="GNAT FAMILY, PUTATIVE (AFU_ORTHOLOGUE AFUA_3G00765)-RELATED-RELATED"/>
    <property type="match status" value="1"/>
</dbReference>
<keyword evidence="4" id="KW-1185">Reference proteome</keyword>